<feature type="region of interest" description="Disordered" evidence="1">
    <location>
        <begin position="1"/>
        <end position="20"/>
    </location>
</feature>
<comment type="caution">
    <text evidence="2">The sequence shown here is derived from an EMBL/GenBank/DDBJ whole genome shotgun (WGS) entry which is preliminary data.</text>
</comment>
<evidence type="ECO:0000313" key="2">
    <source>
        <dbReference type="EMBL" id="OBX34913.1"/>
    </source>
</evidence>
<gene>
    <name evidence="2" type="ORF">A8U91_03976</name>
</gene>
<organism evidence="2 3">
    <name type="scientific">Halomonas elongata</name>
    <dbReference type="NCBI Taxonomy" id="2746"/>
    <lineage>
        <taxon>Bacteria</taxon>
        <taxon>Pseudomonadati</taxon>
        <taxon>Pseudomonadota</taxon>
        <taxon>Gammaproteobacteria</taxon>
        <taxon>Oceanospirillales</taxon>
        <taxon>Halomonadaceae</taxon>
        <taxon>Halomonas</taxon>
    </lineage>
</organism>
<dbReference type="EMBL" id="MAJD01000002">
    <property type="protein sequence ID" value="OBX34913.1"/>
    <property type="molecule type" value="Genomic_DNA"/>
</dbReference>
<accession>A0A1B8NY58</accession>
<dbReference type="Proteomes" id="UP000092504">
    <property type="component" value="Unassembled WGS sequence"/>
</dbReference>
<protein>
    <submittedName>
        <fullName evidence="2">Uncharacterized protein</fullName>
    </submittedName>
</protein>
<sequence length="73" mass="7799">MNGDRNQHSSNHNDRNTDANWHALVIGHTAAGRTATLMMVKDPDARRNTAAVGPSSIGKRTSDKGTGTDVSVR</sequence>
<evidence type="ECO:0000313" key="3">
    <source>
        <dbReference type="Proteomes" id="UP000092504"/>
    </source>
</evidence>
<proteinExistence type="predicted"/>
<feature type="compositionally biased region" description="Basic and acidic residues" evidence="1">
    <location>
        <begin position="1"/>
        <end position="17"/>
    </location>
</feature>
<name>A0A1B8NY58_HALEL</name>
<reference evidence="2 3" key="1">
    <citation type="submission" date="2016-06" db="EMBL/GenBank/DDBJ databases">
        <title>Genome sequence of halotolerant plant growth promoting strain of Halomonas elongata HEK1 isolated from salterns of Rann of Kutch, Gujarat, India.</title>
        <authorList>
            <person name="Gaba S."/>
            <person name="Singh R.N."/>
            <person name="Abrol S."/>
            <person name="Kaushik R."/>
            <person name="Saxena A.K."/>
        </authorList>
    </citation>
    <scope>NUCLEOTIDE SEQUENCE [LARGE SCALE GENOMIC DNA]</scope>
    <source>
        <strain evidence="2 3">HEK1</strain>
    </source>
</reference>
<dbReference type="AlphaFoldDB" id="A0A1B8NY58"/>
<feature type="compositionally biased region" description="Polar residues" evidence="1">
    <location>
        <begin position="64"/>
        <end position="73"/>
    </location>
</feature>
<evidence type="ECO:0000256" key="1">
    <source>
        <dbReference type="SAM" id="MobiDB-lite"/>
    </source>
</evidence>
<feature type="region of interest" description="Disordered" evidence="1">
    <location>
        <begin position="41"/>
        <end position="73"/>
    </location>
</feature>